<accession>A0A150RJF9</accession>
<sequence>MRHAFRVGLMLSVAVAIAPACTSLLGDFAVGEGGGASSSGGSSGGSSGCADGLADCDGDGDCETSVDADPLNCGACGAVCLDRGTCRAGSCSGVTEIARGYPTPDDANGRHLFIYRDEVYWTAGESANGSVQKVPVNGGPVTLLADGQNTPYGIAVNQHGVFWANLNAKNIMWVDREGAEDPKEIFDSNFATLGVAADDREVFWAQRSAGIGMPGKGSLIGQITMPDGWPDDRFHEDERASPHLIALDEEFVYWVDRSARGTVNRTRRSNGQTDRLADNQSFPYAIAVDDAFVYWTNSPRNGNAGEAEAAVMRARKDRAGEPQALWRPADDDMAHPSPDCIAVDDAEDGFVYWTDQGTPRVLRKRKDGSGRQQVLHEGGSPRGIALHGGFVFWVEEQGSGGVRKRPL</sequence>
<keyword evidence="2" id="KW-0675">Receptor</keyword>
<protein>
    <submittedName>
        <fullName evidence="2">Lipoprotein receptor</fullName>
    </submittedName>
</protein>
<dbReference type="AlphaFoldDB" id="A0A150RJF9"/>
<dbReference type="EMBL" id="JEMC01003558">
    <property type="protein sequence ID" value="KYF80407.1"/>
    <property type="molecule type" value="Genomic_DNA"/>
</dbReference>
<dbReference type="Gene3D" id="2.120.10.30">
    <property type="entry name" value="TolB, C-terminal domain"/>
    <property type="match status" value="2"/>
</dbReference>
<dbReference type="PANTHER" id="PTHR46513">
    <property type="entry name" value="VITELLOGENIN RECEPTOR-LIKE PROTEIN-RELATED-RELATED"/>
    <property type="match status" value="1"/>
</dbReference>
<name>A0A150RJF9_SORCE</name>
<evidence type="ECO:0000313" key="2">
    <source>
        <dbReference type="EMBL" id="KYF80407.1"/>
    </source>
</evidence>
<keyword evidence="2" id="KW-0449">Lipoprotein</keyword>
<comment type="caution">
    <text evidence="2">The sequence shown here is derived from an EMBL/GenBank/DDBJ whole genome shotgun (WGS) entry which is preliminary data.</text>
</comment>
<proteinExistence type="predicted"/>
<dbReference type="Proteomes" id="UP000075515">
    <property type="component" value="Unassembled WGS sequence"/>
</dbReference>
<dbReference type="InterPro" id="IPR011042">
    <property type="entry name" value="6-blade_b-propeller_TolB-like"/>
</dbReference>
<dbReference type="SUPFAM" id="SSF63825">
    <property type="entry name" value="YWTD domain"/>
    <property type="match status" value="1"/>
</dbReference>
<evidence type="ECO:0000256" key="1">
    <source>
        <dbReference type="SAM" id="SignalP"/>
    </source>
</evidence>
<reference evidence="2 3" key="1">
    <citation type="submission" date="2014-02" db="EMBL/GenBank/DDBJ databases">
        <title>The small core and large imbalanced accessory genome model reveals a collaborative survival strategy of Sorangium cellulosum strains in nature.</title>
        <authorList>
            <person name="Han K."/>
            <person name="Peng R."/>
            <person name="Blom J."/>
            <person name="Li Y.-Z."/>
        </authorList>
    </citation>
    <scope>NUCLEOTIDE SEQUENCE [LARGE SCALE GENOMIC DNA]</scope>
    <source>
        <strain evidence="2 3">So0149</strain>
    </source>
</reference>
<keyword evidence="1" id="KW-0732">Signal</keyword>
<gene>
    <name evidence="2" type="ORF">BE18_17870</name>
</gene>
<dbReference type="InterPro" id="IPR050778">
    <property type="entry name" value="Cueball_EGF_LRP_Nidogen"/>
</dbReference>
<organism evidence="2 3">
    <name type="scientific">Sorangium cellulosum</name>
    <name type="common">Polyangium cellulosum</name>
    <dbReference type="NCBI Taxonomy" id="56"/>
    <lineage>
        <taxon>Bacteria</taxon>
        <taxon>Pseudomonadati</taxon>
        <taxon>Myxococcota</taxon>
        <taxon>Polyangia</taxon>
        <taxon>Polyangiales</taxon>
        <taxon>Polyangiaceae</taxon>
        <taxon>Sorangium</taxon>
    </lineage>
</organism>
<feature type="chain" id="PRO_5010449749" evidence="1">
    <location>
        <begin position="21"/>
        <end position="407"/>
    </location>
</feature>
<evidence type="ECO:0000313" key="3">
    <source>
        <dbReference type="Proteomes" id="UP000075515"/>
    </source>
</evidence>
<feature type="signal peptide" evidence="1">
    <location>
        <begin position="1"/>
        <end position="20"/>
    </location>
</feature>